<sequence>MLRDRPIGMDFKQDPKKGTVLDNGHNSRIFNTLKSLKGLSNICKKHREIHAQSQQSQPVQTGKSINDGVHSVPEKTLACCSEGTQSTLKHRKFTCTPWWAGHVDSQVCHREDPVRGTTSAFIPAESLADFQAETKRWFKETQEIRILQEGETPEWFHGFVTRREADGLLHNKPLGCFLIRFCESKVGFVLSYRSTGRCRHFLLEQLPDNNYVILGEDISHASLQDLLDHYRASPIEPYHEFLTSACSKKPECADCTQTRQIKEETPNLDQALGKVIAGKEDHHPYTKVKKQINPEPRPLSALHIPAPVSLKQHNEDKPASVQEQKSVHACCTQIVQNTEEIPDANLTQSNVNSGKGDHHPYTKVKKPIPPAQQTEPTPHPSTPASSKLPNQIDPAKLKEEVQLHDFILPLPVRPHPTPEGEEISGPWQSEAHHHRPARITNTDAQDSKASARSPSAEHKYSFLVKFHTYTEPTDNLPLERHIYHEPHETIDFYAMGRGSLCHEENIYSEVEQKQRKAADITEVEKRTAPPSLPAHIPIPRVNANKASTLPARSQWDPHTKELPLQHHLLVRNPSRQAFKAQNPPKKSPHFDDPVYNRQLGRTASEAPTVTENIYEPISEEHQRPRAFSTFKGDDVNGHIWRTRP</sequence>
<feature type="compositionally biased region" description="Polar residues" evidence="3">
    <location>
        <begin position="599"/>
        <end position="610"/>
    </location>
</feature>
<evidence type="ECO:0000256" key="3">
    <source>
        <dbReference type="SAM" id="MobiDB-lite"/>
    </source>
</evidence>
<dbReference type="Gene3D" id="3.30.505.10">
    <property type="entry name" value="SH2 domain"/>
    <property type="match status" value="1"/>
</dbReference>
<keyword evidence="6" id="KW-1185">Reference proteome</keyword>
<feature type="region of interest" description="Disordered" evidence="3">
    <location>
        <begin position="416"/>
        <end position="455"/>
    </location>
</feature>
<dbReference type="PANTHER" id="PTHR14388">
    <property type="entry name" value="T CELL-SPECIFIC ADAPTER PROTEIN TSAD"/>
    <property type="match status" value="1"/>
</dbReference>
<proteinExistence type="predicted"/>
<feature type="compositionally biased region" description="Polar residues" evidence="3">
    <location>
        <begin position="371"/>
        <end position="389"/>
    </location>
</feature>
<evidence type="ECO:0000313" key="6">
    <source>
        <dbReference type="Proteomes" id="UP001066276"/>
    </source>
</evidence>
<dbReference type="GO" id="GO:0005737">
    <property type="term" value="C:cytoplasm"/>
    <property type="evidence" value="ECO:0007669"/>
    <property type="project" value="TreeGrafter"/>
</dbReference>
<dbReference type="Proteomes" id="UP001066276">
    <property type="component" value="Chromosome 12"/>
</dbReference>
<accession>A0AAV7KRP4</accession>
<gene>
    <name evidence="5" type="ORF">NDU88_001519</name>
</gene>
<dbReference type="SMART" id="SM00252">
    <property type="entry name" value="SH2"/>
    <property type="match status" value="1"/>
</dbReference>
<keyword evidence="1 2" id="KW-0727">SH2 domain</keyword>
<dbReference type="InterPro" id="IPR036860">
    <property type="entry name" value="SH2_dom_sf"/>
</dbReference>
<feature type="domain" description="SH2" evidence="4">
    <location>
        <begin position="155"/>
        <end position="246"/>
    </location>
</feature>
<dbReference type="Pfam" id="PF00017">
    <property type="entry name" value="SH2"/>
    <property type="match status" value="1"/>
</dbReference>
<protein>
    <recommendedName>
        <fullName evidence="4">SH2 domain-containing protein</fullName>
    </recommendedName>
</protein>
<reference evidence="5" key="1">
    <citation type="journal article" date="2022" name="bioRxiv">
        <title>Sequencing and chromosome-scale assembly of the giantPleurodeles waltlgenome.</title>
        <authorList>
            <person name="Brown T."/>
            <person name="Elewa A."/>
            <person name="Iarovenko S."/>
            <person name="Subramanian E."/>
            <person name="Araus A.J."/>
            <person name="Petzold A."/>
            <person name="Susuki M."/>
            <person name="Suzuki K.-i.T."/>
            <person name="Hayashi T."/>
            <person name="Toyoda A."/>
            <person name="Oliveira C."/>
            <person name="Osipova E."/>
            <person name="Leigh N.D."/>
            <person name="Simon A."/>
            <person name="Yun M.H."/>
        </authorList>
    </citation>
    <scope>NUCLEOTIDE SEQUENCE</scope>
    <source>
        <strain evidence="5">20211129_DDA</strain>
        <tissue evidence="5">Liver</tissue>
    </source>
</reference>
<organism evidence="5 6">
    <name type="scientific">Pleurodeles waltl</name>
    <name type="common">Iberian ribbed newt</name>
    <dbReference type="NCBI Taxonomy" id="8319"/>
    <lineage>
        <taxon>Eukaryota</taxon>
        <taxon>Metazoa</taxon>
        <taxon>Chordata</taxon>
        <taxon>Craniata</taxon>
        <taxon>Vertebrata</taxon>
        <taxon>Euteleostomi</taxon>
        <taxon>Amphibia</taxon>
        <taxon>Batrachia</taxon>
        <taxon>Caudata</taxon>
        <taxon>Salamandroidea</taxon>
        <taxon>Salamandridae</taxon>
        <taxon>Pleurodelinae</taxon>
        <taxon>Pleurodeles</taxon>
    </lineage>
</organism>
<evidence type="ECO:0000313" key="5">
    <source>
        <dbReference type="EMBL" id="KAJ1081337.1"/>
    </source>
</evidence>
<dbReference type="AlphaFoldDB" id="A0AAV7KRP4"/>
<dbReference type="SUPFAM" id="SSF55550">
    <property type="entry name" value="SH2 domain"/>
    <property type="match status" value="1"/>
</dbReference>
<dbReference type="PROSITE" id="PS50001">
    <property type="entry name" value="SH2"/>
    <property type="match status" value="1"/>
</dbReference>
<name>A0AAV7KRP4_PLEWA</name>
<feature type="compositionally biased region" description="Polar residues" evidence="3">
    <location>
        <begin position="439"/>
        <end position="453"/>
    </location>
</feature>
<feature type="compositionally biased region" description="Polar residues" evidence="3">
    <location>
        <begin position="341"/>
        <end position="353"/>
    </location>
</feature>
<feature type="region of interest" description="Disordered" evidence="3">
    <location>
        <begin position="341"/>
        <end position="390"/>
    </location>
</feature>
<evidence type="ECO:0000259" key="4">
    <source>
        <dbReference type="PROSITE" id="PS50001"/>
    </source>
</evidence>
<evidence type="ECO:0000256" key="2">
    <source>
        <dbReference type="PROSITE-ProRule" id="PRU00191"/>
    </source>
</evidence>
<dbReference type="InterPro" id="IPR000980">
    <property type="entry name" value="SH2"/>
</dbReference>
<dbReference type="PANTHER" id="PTHR14388:SF9">
    <property type="entry name" value="SH2 DOMAIN-CONTAINING PROTEIN 2A"/>
    <property type="match status" value="1"/>
</dbReference>
<feature type="region of interest" description="Disordered" evidence="3">
    <location>
        <begin position="577"/>
        <end position="610"/>
    </location>
</feature>
<dbReference type="EMBL" id="JANPWB010000016">
    <property type="protein sequence ID" value="KAJ1081337.1"/>
    <property type="molecule type" value="Genomic_DNA"/>
</dbReference>
<comment type="caution">
    <text evidence="5">The sequence shown here is derived from an EMBL/GenBank/DDBJ whole genome shotgun (WGS) entry which is preliminary data.</text>
</comment>
<evidence type="ECO:0000256" key="1">
    <source>
        <dbReference type="ARBA" id="ARBA00022999"/>
    </source>
</evidence>